<feature type="region of interest" description="Disordered" evidence="1">
    <location>
        <begin position="25"/>
        <end position="50"/>
    </location>
</feature>
<dbReference type="AlphaFoldDB" id="A0AA96X064"/>
<organism evidence="2">
    <name type="scientific">Leptolyngbya boryana CZ1</name>
    <dbReference type="NCBI Taxonomy" id="3060204"/>
    <lineage>
        <taxon>Bacteria</taxon>
        <taxon>Bacillati</taxon>
        <taxon>Cyanobacteriota</taxon>
        <taxon>Cyanophyceae</taxon>
        <taxon>Leptolyngbyales</taxon>
        <taxon>Leptolyngbyaceae</taxon>
        <taxon>Leptolyngbya group</taxon>
        <taxon>Leptolyngbya</taxon>
    </lineage>
</organism>
<dbReference type="EMBL" id="CP130144">
    <property type="protein sequence ID" value="WNZ47369.1"/>
    <property type="molecule type" value="Genomic_DNA"/>
</dbReference>
<proteinExistence type="predicted"/>
<accession>A0AA96X064</accession>
<gene>
    <name evidence="2" type="ORF">Q2T42_05915</name>
</gene>
<evidence type="ECO:0000313" key="2">
    <source>
        <dbReference type="EMBL" id="WNZ47369.1"/>
    </source>
</evidence>
<reference evidence="2" key="1">
    <citation type="journal article" date="2023" name="Plants (Basel)">
        <title>Genomic Analysis of Leptolyngbya boryana CZ1 Reveals Efficient Carbon Fixation Modules.</title>
        <authorList>
            <person name="Bai X."/>
            <person name="Wang H."/>
            <person name="Cheng W."/>
            <person name="Wang J."/>
            <person name="Ma M."/>
            <person name="Hu H."/>
            <person name="Song Z."/>
            <person name="Ma H."/>
            <person name="Fan Y."/>
            <person name="Du C."/>
            <person name="Xu J."/>
        </authorList>
    </citation>
    <scope>NUCLEOTIDE SEQUENCE</scope>
    <source>
        <strain evidence="2">CZ1</strain>
    </source>
</reference>
<name>A0AA96X064_LEPBY</name>
<sequence length="248" mass="29438">MAYPRFCKYCGQPIIMAQLSSGRWQPWEPDQSGRHQCGDGSTHPSRLSSSTTPETYLTRCSWCREHVYYHTNGNGDTVYFQQLGYPWQIHPCWENYWQHAKNGDRLRKRILNNRDKNKVQLLILQGAIRRIPNITQISIGVYRTTEVALAEQMGLPLEKLREDYGHLYVMTNPSELQIISDRRQYTQEQRTTRPQIEIVEGRSSVSQNQQSELPRVRCPHCGQRVYEHRLENHIQVRHERRHRPFLRR</sequence>
<evidence type="ECO:0000256" key="1">
    <source>
        <dbReference type="SAM" id="MobiDB-lite"/>
    </source>
</evidence>
<dbReference type="RefSeq" id="WP_316428070.1">
    <property type="nucleotide sequence ID" value="NZ_CP130144.1"/>
</dbReference>
<protein>
    <submittedName>
        <fullName evidence="2">Uncharacterized protein</fullName>
    </submittedName>
</protein>
<reference evidence="2" key="2">
    <citation type="submission" date="2023-07" db="EMBL/GenBank/DDBJ databases">
        <authorList>
            <person name="Bai X.-H."/>
            <person name="Wang H.-H."/>
            <person name="Wang J."/>
            <person name="Ma M.-Y."/>
            <person name="Hu H.-H."/>
            <person name="Song Z.-L."/>
            <person name="Ma H.-G."/>
            <person name="Fan Y."/>
            <person name="Du C.-Y."/>
            <person name="Xu J.-C."/>
        </authorList>
    </citation>
    <scope>NUCLEOTIDE SEQUENCE</scope>
    <source>
        <strain evidence="2">CZ1</strain>
    </source>
</reference>